<accession>A0AAD8BQC8</accession>
<sequence>MSTCPSFLSTNMGSTPAEGSSVDGEEQLNDELDGFLSEIKTKLKKFACGFSSLSPTTSPPESADFSGRTALNSSTTKLRNVKVMPAEEDSDVYNFDYPKRGLALIVNNENFSASKDFSNRLGSDYDAKSLTDTFSRLGFEVMLENNLTSKRMALLFTLVSTKYDHSNADCFVCVVLTHGDQAWLEREYTKYIKTKERYDLLFGVDGNPIATKAVVEAFNDDNCPNLKGKPRMFFFQACRGTKLDDGTDIRIVRDQYTYSGTSVLSRTASSTVSVDGAGQLESTHSMEETDSKPETFRDVENDQSDALPWSVMQNIPVSPAPLYKDCLVMYATPPGFLSWRRETGSWFIQSLCGVLDSSKMRDAQEEGNTCSLQHACQRCFLKEKSSGPATEHVFQQPDHIIKIINSISYYAWRRRTGAWFIQSLCMILNHSGLGAMSFLKALVLVSKNVAFNYTSDNPAKPSMDAKKVVPVIQSMLVKDIFMIAKRLK</sequence>
<dbReference type="SMART" id="SM00115">
    <property type="entry name" value="CASc"/>
    <property type="match status" value="1"/>
</dbReference>
<dbReference type="EMBL" id="JASAOG010000045">
    <property type="protein sequence ID" value="KAK0058947.1"/>
    <property type="molecule type" value="Genomic_DNA"/>
</dbReference>
<dbReference type="Pfam" id="PF00656">
    <property type="entry name" value="Peptidase_C14"/>
    <property type="match status" value="2"/>
</dbReference>
<dbReference type="InterPro" id="IPR002398">
    <property type="entry name" value="Pept_C14"/>
</dbReference>
<reference evidence="6" key="1">
    <citation type="journal article" date="2023" name="PLoS Negl. Trop. Dis.">
        <title>A genome sequence for Biomphalaria pfeifferi, the major vector snail for the human-infecting parasite Schistosoma mansoni.</title>
        <authorList>
            <person name="Bu L."/>
            <person name="Lu L."/>
            <person name="Laidemitt M.R."/>
            <person name="Zhang S.M."/>
            <person name="Mutuku M."/>
            <person name="Mkoji G."/>
            <person name="Steinauer M."/>
            <person name="Loker E.S."/>
        </authorList>
    </citation>
    <scope>NUCLEOTIDE SEQUENCE</scope>
    <source>
        <strain evidence="6">KasaAsao</strain>
    </source>
</reference>
<dbReference type="PROSITE" id="PS50207">
    <property type="entry name" value="CASPASE_P10"/>
    <property type="match status" value="2"/>
</dbReference>
<dbReference type="GO" id="GO:0005737">
    <property type="term" value="C:cytoplasm"/>
    <property type="evidence" value="ECO:0007669"/>
    <property type="project" value="TreeGrafter"/>
</dbReference>
<dbReference type="GO" id="GO:0004197">
    <property type="term" value="F:cysteine-type endopeptidase activity"/>
    <property type="evidence" value="ECO:0007669"/>
    <property type="project" value="InterPro"/>
</dbReference>
<evidence type="ECO:0000256" key="2">
    <source>
        <dbReference type="RuleBase" id="RU003971"/>
    </source>
</evidence>
<comment type="similarity">
    <text evidence="1 2">Belongs to the peptidase C14A family.</text>
</comment>
<feature type="domain" description="Caspase family p10" evidence="4">
    <location>
        <begin position="396"/>
        <end position="484"/>
    </location>
</feature>
<evidence type="ECO:0000256" key="3">
    <source>
        <dbReference type="SAM" id="MobiDB-lite"/>
    </source>
</evidence>
<dbReference type="PROSITE" id="PS50208">
    <property type="entry name" value="CASPASE_P20"/>
    <property type="match status" value="1"/>
</dbReference>
<feature type="region of interest" description="Disordered" evidence="3">
    <location>
        <begin position="1"/>
        <end position="25"/>
    </location>
</feature>
<evidence type="ECO:0000259" key="5">
    <source>
        <dbReference type="PROSITE" id="PS50208"/>
    </source>
</evidence>
<dbReference type="InterPro" id="IPR002138">
    <property type="entry name" value="Pept_C14_p10"/>
</dbReference>
<feature type="compositionally biased region" description="Polar residues" evidence="3">
    <location>
        <begin position="1"/>
        <end position="18"/>
    </location>
</feature>
<evidence type="ECO:0000256" key="1">
    <source>
        <dbReference type="ARBA" id="ARBA00010134"/>
    </source>
</evidence>
<dbReference type="PROSITE" id="PS01121">
    <property type="entry name" value="CASPASE_HIS"/>
    <property type="match status" value="1"/>
</dbReference>
<dbReference type="InterPro" id="IPR015917">
    <property type="entry name" value="Pept_C14A"/>
</dbReference>
<dbReference type="PANTHER" id="PTHR10454">
    <property type="entry name" value="CASPASE"/>
    <property type="match status" value="1"/>
</dbReference>
<dbReference type="GO" id="GO:0006915">
    <property type="term" value="P:apoptotic process"/>
    <property type="evidence" value="ECO:0007669"/>
    <property type="project" value="TreeGrafter"/>
</dbReference>
<dbReference type="GO" id="GO:0006508">
    <property type="term" value="P:proteolysis"/>
    <property type="evidence" value="ECO:0007669"/>
    <property type="project" value="InterPro"/>
</dbReference>
<feature type="domain" description="Caspase family p10" evidence="4">
    <location>
        <begin position="316"/>
        <end position="356"/>
    </location>
</feature>
<dbReference type="InterPro" id="IPR016129">
    <property type="entry name" value="Caspase_his_AS"/>
</dbReference>
<evidence type="ECO:0000259" key="4">
    <source>
        <dbReference type="PROSITE" id="PS50207"/>
    </source>
</evidence>
<keyword evidence="7" id="KW-1185">Reference proteome</keyword>
<name>A0AAD8BQC8_BIOPF</name>
<comment type="caution">
    <text evidence="6">The sequence shown here is derived from an EMBL/GenBank/DDBJ whole genome shotgun (WGS) entry which is preliminary data.</text>
</comment>
<dbReference type="Gene3D" id="3.30.70.1470">
    <property type="entry name" value="Caspase-like"/>
    <property type="match status" value="1"/>
</dbReference>
<gene>
    <name evidence="6" type="ORF">Bpfe_011557</name>
</gene>
<dbReference type="Gene3D" id="3.40.50.1460">
    <property type="match status" value="1"/>
</dbReference>
<evidence type="ECO:0000313" key="6">
    <source>
        <dbReference type="EMBL" id="KAK0058947.1"/>
    </source>
</evidence>
<dbReference type="GO" id="GO:0043525">
    <property type="term" value="P:positive regulation of neuron apoptotic process"/>
    <property type="evidence" value="ECO:0007669"/>
    <property type="project" value="TreeGrafter"/>
</dbReference>
<protein>
    <submittedName>
        <fullName evidence="6">Caspase-3-like isoform X2</fullName>
    </submittedName>
</protein>
<feature type="domain" description="Caspase family p20" evidence="5">
    <location>
        <begin position="99"/>
        <end position="242"/>
    </location>
</feature>
<organism evidence="6 7">
    <name type="scientific">Biomphalaria pfeifferi</name>
    <name type="common">Bloodfluke planorb</name>
    <name type="synonym">Freshwater snail</name>
    <dbReference type="NCBI Taxonomy" id="112525"/>
    <lineage>
        <taxon>Eukaryota</taxon>
        <taxon>Metazoa</taxon>
        <taxon>Spiralia</taxon>
        <taxon>Lophotrochozoa</taxon>
        <taxon>Mollusca</taxon>
        <taxon>Gastropoda</taxon>
        <taxon>Heterobranchia</taxon>
        <taxon>Euthyneura</taxon>
        <taxon>Panpulmonata</taxon>
        <taxon>Hygrophila</taxon>
        <taxon>Lymnaeoidea</taxon>
        <taxon>Planorbidae</taxon>
        <taxon>Biomphalaria</taxon>
    </lineage>
</organism>
<dbReference type="Proteomes" id="UP001233172">
    <property type="component" value="Unassembled WGS sequence"/>
</dbReference>
<reference evidence="6" key="2">
    <citation type="submission" date="2023-04" db="EMBL/GenBank/DDBJ databases">
        <authorList>
            <person name="Bu L."/>
            <person name="Lu L."/>
            <person name="Laidemitt M.R."/>
            <person name="Zhang S.M."/>
            <person name="Mutuku M."/>
            <person name="Mkoji G."/>
            <person name="Steinauer M."/>
            <person name="Loker E.S."/>
        </authorList>
    </citation>
    <scope>NUCLEOTIDE SEQUENCE</scope>
    <source>
        <strain evidence="6">KasaAsao</strain>
        <tissue evidence="6">Whole Snail</tissue>
    </source>
</reference>
<dbReference type="InterPro" id="IPR001309">
    <property type="entry name" value="Pept_C14_p20"/>
</dbReference>
<dbReference type="PRINTS" id="PR00376">
    <property type="entry name" value="IL1BCENZYME"/>
</dbReference>
<dbReference type="InterPro" id="IPR029030">
    <property type="entry name" value="Caspase-like_dom_sf"/>
</dbReference>
<evidence type="ECO:0000313" key="7">
    <source>
        <dbReference type="Proteomes" id="UP001233172"/>
    </source>
</evidence>
<dbReference type="InterPro" id="IPR011600">
    <property type="entry name" value="Pept_C14_caspase"/>
</dbReference>
<dbReference type="AlphaFoldDB" id="A0AAD8BQC8"/>
<proteinExistence type="inferred from homology"/>
<dbReference type="SUPFAM" id="SSF52129">
    <property type="entry name" value="Caspase-like"/>
    <property type="match status" value="2"/>
</dbReference>
<dbReference type="PANTHER" id="PTHR10454:SF199">
    <property type="entry name" value="CASPASE FAMILY P20 DOMAIN-CONTAINING PROTEIN"/>
    <property type="match status" value="1"/>
</dbReference>